<dbReference type="STRING" id="2880.D7FWL6"/>
<gene>
    <name evidence="3" type="ORF">Esi_0308_0014</name>
</gene>
<reference evidence="3 4" key="1">
    <citation type="journal article" date="2010" name="Nature">
        <title>The Ectocarpus genome and the independent evolution of multicellularity in brown algae.</title>
        <authorList>
            <person name="Cock J.M."/>
            <person name="Sterck L."/>
            <person name="Rouze P."/>
            <person name="Scornet D."/>
            <person name="Allen A.E."/>
            <person name="Amoutzias G."/>
            <person name="Anthouard V."/>
            <person name="Artiguenave F."/>
            <person name="Aury J.M."/>
            <person name="Badger J.H."/>
            <person name="Beszteri B."/>
            <person name="Billiau K."/>
            <person name="Bonnet E."/>
            <person name="Bothwell J.H."/>
            <person name="Bowler C."/>
            <person name="Boyen C."/>
            <person name="Brownlee C."/>
            <person name="Carrano C.J."/>
            <person name="Charrier B."/>
            <person name="Cho G.Y."/>
            <person name="Coelho S.M."/>
            <person name="Collen J."/>
            <person name="Corre E."/>
            <person name="Da Silva C."/>
            <person name="Delage L."/>
            <person name="Delaroque N."/>
            <person name="Dittami S.M."/>
            <person name="Doulbeau S."/>
            <person name="Elias M."/>
            <person name="Farnham G."/>
            <person name="Gachon C.M."/>
            <person name="Gschloessl B."/>
            <person name="Heesch S."/>
            <person name="Jabbari K."/>
            <person name="Jubin C."/>
            <person name="Kawai H."/>
            <person name="Kimura K."/>
            <person name="Kloareg B."/>
            <person name="Kupper F.C."/>
            <person name="Lang D."/>
            <person name="Le Bail A."/>
            <person name="Leblanc C."/>
            <person name="Lerouge P."/>
            <person name="Lohr M."/>
            <person name="Lopez P.J."/>
            <person name="Martens C."/>
            <person name="Maumus F."/>
            <person name="Michel G."/>
            <person name="Miranda-Saavedra D."/>
            <person name="Morales J."/>
            <person name="Moreau H."/>
            <person name="Motomura T."/>
            <person name="Nagasato C."/>
            <person name="Napoli C.A."/>
            <person name="Nelson D.R."/>
            <person name="Nyvall-Collen P."/>
            <person name="Peters A.F."/>
            <person name="Pommier C."/>
            <person name="Potin P."/>
            <person name="Poulain J."/>
            <person name="Quesneville H."/>
            <person name="Read B."/>
            <person name="Rensing S.A."/>
            <person name="Ritter A."/>
            <person name="Rousvoal S."/>
            <person name="Samanta M."/>
            <person name="Samson G."/>
            <person name="Schroeder D.C."/>
            <person name="Segurens B."/>
            <person name="Strittmatter M."/>
            <person name="Tonon T."/>
            <person name="Tregear J.W."/>
            <person name="Valentin K."/>
            <person name="von Dassow P."/>
            <person name="Yamagishi T."/>
            <person name="Van de Peer Y."/>
            <person name="Wincker P."/>
        </authorList>
    </citation>
    <scope>NUCLEOTIDE SEQUENCE [LARGE SCALE GENOMIC DNA]</scope>
    <source>
        <strain evidence="4">Ec32 / CCAP1310/4</strain>
    </source>
</reference>
<accession>D7FWL6</accession>
<evidence type="ECO:0000256" key="1">
    <source>
        <dbReference type="ARBA" id="ARBA00007191"/>
    </source>
</evidence>
<dbReference type="Gene3D" id="3.30.450.30">
    <property type="entry name" value="Dynein light chain 2a, cytoplasmic"/>
    <property type="match status" value="1"/>
</dbReference>
<protein>
    <recommendedName>
        <fullName evidence="2">Roadblock/LAMTOR2 domain-containing protein</fullName>
    </recommendedName>
</protein>
<dbReference type="InParanoid" id="D7FWL6"/>
<dbReference type="eggNOG" id="KOG4115">
    <property type="taxonomic scope" value="Eukaryota"/>
</dbReference>
<dbReference type="AlphaFoldDB" id="D7FWL6"/>
<dbReference type="InterPro" id="IPR004942">
    <property type="entry name" value="Roadblock/LAMTOR2_dom"/>
</dbReference>
<evidence type="ECO:0000313" key="4">
    <source>
        <dbReference type="Proteomes" id="UP000002630"/>
    </source>
</evidence>
<dbReference type="EMBL" id="FN648496">
    <property type="protein sequence ID" value="CBJ32104.1"/>
    <property type="molecule type" value="Genomic_DNA"/>
</dbReference>
<evidence type="ECO:0000313" key="3">
    <source>
        <dbReference type="EMBL" id="CBJ32104.1"/>
    </source>
</evidence>
<dbReference type="Pfam" id="PF03259">
    <property type="entry name" value="Robl_LC7"/>
    <property type="match status" value="1"/>
</dbReference>
<dbReference type="SUPFAM" id="SSF103196">
    <property type="entry name" value="Roadblock/LC7 domain"/>
    <property type="match status" value="1"/>
</dbReference>
<keyword evidence="4" id="KW-1185">Reference proteome</keyword>
<feature type="domain" description="Roadblock/LAMTOR2" evidence="2">
    <location>
        <begin position="4"/>
        <end position="87"/>
    </location>
</feature>
<comment type="similarity">
    <text evidence="1">Belongs to the GAMAD family.</text>
</comment>
<dbReference type="OrthoDB" id="9985637at2759"/>
<dbReference type="EMBL" id="FN649748">
    <property type="protein sequence ID" value="CBJ32104.1"/>
    <property type="molecule type" value="Genomic_DNA"/>
</dbReference>
<name>D7FWL6_ECTSI</name>
<sequence>MSEVEETLERIKVQPGVEGYVICDMEGQVLRRFPTMSQETAEIYAEAMRHLALKARGVVRDVNPKGELKYMRIRAKRHEVLVAFGEE</sequence>
<dbReference type="SMART" id="SM00960">
    <property type="entry name" value="Robl_LC7"/>
    <property type="match status" value="1"/>
</dbReference>
<evidence type="ECO:0000259" key="2">
    <source>
        <dbReference type="SMART" id="SM00960"/>
    </source>
</evidence>
<dbReference type="PANTHER" id="PTHR10779">
    <property type="entry name" value="DYNEIN LIGHT CHAIN ROADBLOCK"/>
    <property type="match status" value="1"/>
</dbReference>
<organism evidence="3 4">
    <name type="scientific">Ectocarpus siliculosus</name>
    <name type="common">Brown alga</name>
    <name type="synonym">Conferva siliculosa</name>
    <dbReference type="NCBI Taxonomy" id="2880"/>
    <lineage>
        <taxon>Eukaryota</taxon>
        <taxon>Sar</taxon>
        <taxon>Stramenopiles</taxon>
        <taxon>Ochrophyta</taxon>
        <taxon>PX clade</taxon>
        <taxon>Phaeophyceae</taxon>
        <taxon>Ectocarpales</taxon>
        <taxon>Ectocarpaceae</taxon>
        <taxon>Ectocarpus</taxon>
    </lineage>
</organism>
<proteinExistence type="inferred from homology"/>
<dbReference type="OMA" id="MRTSYFE"/>
<dbReference type="Proteomes" id="UP000002630">
    <property type="component" value="Linkage Group LG23"/>
</dbReference>